<dbReference type="Proteomes" id="UP001358614">
    <property type="component" value="Chromosome 1"/>
</dbReference>
<accession>A0AAX4K9R7</accession>
<dbReference type="RefSeq" id="XP_066081243.1">
    <property type="nucleotide sequence ID" value="XM_066225146.1"/>
</dbReference>
<gene>
    <name evidence="1" type="ORF">V865_001327</name>
</gene>
<dbReference type="KEGG" id="ker:91100131"/>
<sequence length="90" mass="9960">MVSPKYERFTLALDDDAIDFFPNDDNIPSSGSSDGFEEIVSATLPHFARVESAIGTVSEMWTGCYKYIASSLKSQNELLTISDIWFKGKG</sequence>
<protein>
    <submittedName>
        <fullName evidence="1">Uncharacterized protein</fullName>
    </submittedName>
</protein>
<evidence type="ECO:0000313" key="1">
    <source>
        <dbReference type="EMBL" id="WWD03276.1"/>
    </source>
</evidence>
<reference evidence="1 2" key="1">
    <citation type="submission" date="2024-01" db="EMBL/GenBank/DDBJ databases">
        <title>Comparative genomics of Cryptococcus and Kwoniella reveals pathogenesis evolution and contrasting modes of karyotype evolution via chromosome fusion or intercentromeric recombination.</title>
        <authorList>
            <person name="Coelho M.A."/>
            <person name="David-Palma M."/>
            <person name="Shea T."/>
            <person name="Bowers K."/>
            <person name="McGinley-Smith S."/>
            <person name="Mohammad A.W."/>
            <person name="Gnirke A."/>
            <person name="Yurkov A.M."/>
            <person name="Nowrousian M."/>
            <person name="Sun S."/>
            <person name="Cuomo C.A."/>
            <person name="Heitman J."/>
        </authorList>
    </citation>
    <scope>NUCLEOTIDE SEQUENCE [LARGE SCALE GENOMIC DNA]</scope>
    <source>
        <strain evidence="1 2">PYCC6329</strain>
    </source>
</reference>
<keyword evidence="2" id="KW-1185">Reference proteome</keyword>
<dbReference type="EMBL" id="CP144089">
    <property type="protein sequence ID" value="WWD03276.1"/>
    <property type="molecule type" value="Genomic_DNA"/>
</dbReference>
<dbReference type="GeneID" id="91100131"/>
<name>A0AAX4K9R7_9TREE</name>
<dbReference type="AlphaFoldDB" id="A0AAX4K9R7"/>
<proteinExistence type="predicted"/>
<organism evidence="1 2">
    <name type="scientific">Kwoniella europaea PYCC6329</name>
    <dbReference type="NCBI Taxonomy" id="1423913"/>
    <lineage>
        <taxon>Eukaryota</taxon>
        <taxon>Fungi</taxon>
        <taxon>Dikarya</taxon>
        <taxon>Basidiomycota</taxon>
        <taxon>Agaricomycotina</taxon>
        <taxon>Tremellomycetes</taxon>
        <taxon>Tremellales</taxon>
        <taxon>Cryptococcaceae</taxon>
        <taxon>Kwoniella</taxon>
    </lineage>
</organism>
<evidence type="ECO:0000313" key="2">
    <source>
        <dbReference type="Proteomes" id="UP001358614"/>
    </source>
</evidence>